<sequence length="212" mass="23630">MSSAICPMPLGEIVRDVLGKEKETNPVKKLYHEAFKADIARWISACAVIGLAAGIISKDPSKKLLAAAAYNLAVGSLHFFMFKVPVSPQSSTNPRPPIWYLLVLALSTAIWVAAFIAMFVIRDFSDESEEPTLEKRRTGVLGEVSTGTVAMLQNLSLACGCFGICAFLFCIYQWFVVHQLFTTRFRKSEIRQGYRKMKKLEPEKDEPTYPTA</sequence>
<evidence type="ECO:0000313" key="2">
    <source>
        <dbReference type="Proteomes" id="UP001148629"/>
    </source>
</evidence>
<evidence type="ECO:0000313" key="1">
    <source>
        <dbReference type="EMBL" id="KAJ3539364.1"/>
    </source>
</evidence>
<reference evidence="1" key="1">
    <citation type="submission" date="2022-08" db="EMBL/GenBank/DDBJ databases">
        <title>Genome Sequence of Fusarium decemcellulare.</title>
        <authorList>
            <person name="Buettner E."/>
        </authorList>
    </citation>
    <scope>NUCLEOTIDE SEQUENCE</scope>
    <source>
        <strain evidence="1">Babe19</strain>
    </source>
</reference>
<comment type="caution">
    <text evidence="1">The sequence shown here is derived from an EMBL/GenBank/DDBJ whole genome shotgun (WGS) entry which is preliminary data.</text>
</comment>
<proteinExistence type="predicted"/>
<name>A0ACC1SGJ9_9HYPO</name>
<dbReference type="Proteomes" id="UP001148629">
    <property type="component" value="Unassembled WGS sequence"/>
</dbReference>
<gene>
    <name evidence="1" type="ORF">NM208_g5525</name>
</gene>
<dbReference type="EMBL" id="JANRMS010000465">
    <property type="protein sequence ID" value="KAJ3539364.1"/>
    <property type="molecule type" value="Genomic_DNA"/>
</dbReference>
<protein>
    <submittedName>
        <fullName evidence="1">Uncharacterized protein</fullName>
    </submittedName>
</protein>
<accession>A0ACC1SGJ9</accession>
<organism evidence="1 2">
    <name type="scientific">Fusarium decemcellulare</name>
    <dbReference type="NCBI Taxonomy" id="57161"/>
    <lineage>
        <taxon>Eukaryota</taxon>
        <taxon>Fungi</taxon>
        <taxon>Dikarya</taxon>
        <taxon>Ascomycota</taxon>
        <taxon>Pezizomycotina</taxon>
        <taxon>Sordariomycetes</taxon>
        <taxon>Hypocreomycetidae</taxon>
        <taxon>Hypocreales</taxon>
        <taxon>Nectriaceae</taxon>
        <taxon>Fusarium</taxon>
        <taxon>Fusarium decemcellulare species complex</taxon>
    </lineage>
</organism>
<keyword evidence="2" id="KW-1185">Reference proteome</keyword>